<comment type="caution">
    <text evidence="2">The sequence shown here is derived from an EMBL/GenBank/DDBJ whole genome shotgun (WGS) entry which is preliminary data.</text>
</comment>
<keyword evidence="3" id="KW-1185">Reference proteome</keyword>
<reference evidence="2" key="1">
    <citation type="submission" date="2020-03" db="EMBL/GenBank/DDBJ databases">
        <authorList>
            <person name="Weist P."/>
        </authorList>
    </citation>
    <scope>NUCLEOTIDE SEQUENCE</scope>
</reference>
<proteinExistence type="predicted"/>
<organism evidence="2 3">
    <name type="scientific">Pleuronectes platessa</name>
    <name type="common">European plaice</name>
    <dbReference type="NCBI Taxonomy" id="8262"/>
    <lineage>
        <taxon>Eukaryota</taxon>
        <taxon>Metazoa</taxon>
        <taxon>Chordata</taxon>
        <taxon>Craniata</taxon>
        <taxon>Vertebrata</taxon>
        <taxon>Euteleostomi</taxon>
        <taxon>Actinopterygii</taxon>
        <taxon>Neopterygii</taxon>
        <taxon>Teleostei</taxon>
        <taxon>Neoteleostei</taxon>
        <taxon>Acanthomorphata</taxon>
        <taxon>Carangaria</taxon>
        <taxon>Pleuronectiformes</taxon>
        <taxon>Pleuronectoidei</taxon>
        <taxon>Pleuronectidae</taxon>
        <taxon>Pleuronectes</taxon>
    </lineage>
</organism>
<evidence type="ECO:0000313" key="3">
    <source>
        <dbReference type="Proteomes" id="UP001153269"/>
    </source>
</evidence>
<gene>
    <name evidence="2" type="ORF">PLEPLA_LOCUS20686</name>
</gene>
<accession>A0A9N7YQ72</accession>
<dbReference type="EMBL" id="CADEAL010001454">
    <property type="protein sequence ID" value="CAB1432604.1"/>
    <property type="molecule type" value="Genomic_DNA"/>
</dbReference>
<evidence type="ECO:0000313" key="2">
    <source>
        <dbReference type="EMBL" id="CAB1432604.1"/>
    </source>
</evidence>
<sequence length="125" mass="13679">MRILTECVRGLEDCNWASGSYCTLTGHFPASKRSCCIPGDPLFGCLPPGQLDNRQQAISSKQWTVMSRRASENGTIEGLDEQREDDRDDWEFVPVPVSSPLPDGGVPDGPSVTTTESVPALDRRL</sequence>
<name>A0A9N7YQ72_PLEPL</name>
<feature type="region of interest" description="Disordered" evidence="1">
    <location>
        <begin position="63"/>
        <end position="125"/>
    </location>
</feature>
<protein>
    <submittedName>
        <fullName evidence="2">Uncharacterized protein</fullName>
    </submittedName>
</protein>
<evidence type="ECO:0000256" key="1">
    <source>
        <dbReference type="SAM" id="MobiDB-lite"/>
    </source>
</evidence>
<dbReference type="AlphaFoldDB" id="A0A9N7YQ72"/>
<dbReference type="Proteomes" id="UP001153269">
    <property type="component" value="Unassembled WGS sequence"/>
</dbReference>